<organism evidence="1 2">
    <name type="scientific">Rhodopseudomonas palustris</name>
    <dbReference type="NCBI Taxonomy" id="1076"/>
    <lineage>
        <taxon>Bacteria</taxon>
        <taxon>Pseudomonadati</taxon>
        <taxon>Pseudomonadota</taxon>
        <taxon>Alphaproteobacteria</taxon>
        <taxon>Hyphomicrobiales</taxon>
        <taxon>Nitrobacteraceae</taxon>
        <taxon>Rhodopseudomonas</taxon>
    </lineage>
</organism>
<comment type="caution">
    <text evidence="1">The sequence shown here is derived from an EMBL/GenBank/DDBJ whole genome shotgun (WGS) entry which is preliminary data.</text>
</comment>
<dbReference type="AlphaFoldDB" id="A0A0D7F2W2"/>
<dbReference type="EMBL" id="JXXE01000085">
    <property type="protein sequence ID" value="KIZ47384.1"/>
    <property type="molecule type" value="Genomic_DNA"/>
</dbReference>
<accession>A0A0D7F2W2</accession>
<dbReference type="Proteomes" id="UP000032515">
    <property type="component" value="Unassembled WGS sequence"/>
</dbReference>
<evidence type="ECO:0000313" key="1">
    <source>
        <dbReference type="EMBL" id="KIZ47384.1"/>
    </source>
</evidence>
<protein>
    <submittedName>
        <fullName evidence="1">Uncharacterized protein</fullName>
    </submittedName>
</protein>
<dbReference type="OrthoDB" id="10012883at2"/>
<name>A0A0D7F2W2_RHOPL</name>
<dbReference type="RefSeq" id="WP_044406268.1">
    <property type="nucleotide sequence ID" value="NZ_JXXE01000085.1"/>
</dbReference>
<evidence type="ECO:0000313" key="2">
    <source>
        <dbReference type="Proteomes" id="UP000032515"/>
    </source>
</evidence>
<proteinExistence type="predicted"/>
<reference evidence="1 2" key="1">
    <citation type="submission" date="2014-11" db="EMBL/GenBank/DDBJ databases">
        <title>Genomics and ecophysiology of heterotrophic nitrogen fixing bacteria isolated from estuarine surface water.</title>
        <authorList>
            <person name="Bentzon-Tilia M."/>
            <person name="Severin I."/>
            <person name="Hansen L.H."/>
            <person name="Riemann L."/>
        </authorList>
    </citation>
    <scope>NUCLEOTIDE SEQUENCE [LARGE SCALE GENOMIC DNA]</scope>
    <source>
        <strain evidence="1 2">BAL398</strain>
    </source>
</reference>
<dbReference type="PATRIC" id="fig|1076.23.peg.6540"/>
<sequence>MTKTEHSDEDKAHIALVDRYLRPGDLLTYTVCMGRLREAIYEYREGYWIIGKPTRETRDAEGWKGREFSDHLEDISPRHVTHINRDPVEAIPMLIEIDPKWQHRAEA</sequence>
<gene>
    <name evidence="1" type="ORF">OO17_04560</name>
</gene>